<dbReference type="CDD" id="cd05379">
    <property type="entry name" value="CAP_bacterial"/>
    <property type="match status" value="1"/>
</dbReference>
<evidence type="ECO:0000259" key="2">
    <source>
        <dbReference type="Pfam" id="PF00188"/>
    </source>
</evidence>
<organism evidence="3 4">
    <name type="scientific">Roseovarius faecimaris</name>
    <dbReference type="NCBI Taxonomy" id="2494550"/>
    <lineage>
        <taxon>Bacteria</taxon>
        <taxon>Pseudomonadati</taxon>
        <taxon>Pseudomonadota</taxon>
        <taxon>Alphaproteobacteria</taxon>
        <taxon>Rhodobacterales</taxon>
        <taxon>Roseobacteraceae</taxon>
        <taxon>Roseovarius</taxon>
    </lineage>
</organism>
<sequence>MRGGVRWLPPAKNSTRPPWRSCRRRWPRPRLPVARGQNLPGRSTMPRPLRNMLAALMALGLSGCMSTVEVAPQPRASIPASGQTQVVSAANAAALNSLRAQYGLPGLRPDATLGRVADGHARDMIANGFFGHVSSNGNSIVERTRAQGYAFCHVAENLAMGQRTFDTVLQHWMTSPSHRSNLLHREVTGFGLVRGPGNLWVLVLGRPGC</sequence>
<evidence type="ECO:0000256" key="1">
    <source>
        <dbReference type="SAM" id="MobiDB-lite"/>
    </source>
</evidence>
<feature type="region of interest" description="Disordered" evidence="1">
    <location>
        <begin position="1"/>
        <end position="20"/>
    </location>
</feature>
<dbReference type="AlphaFoldDB" id="A0A6I6ISG4"/>
<gene>
    <name evidence="3" type="ORF">EI983_11340</name>
</gene>
<dbReference type="SUPFAM" id="SSF55797">
    <property type="entry name" value="PR-1-like"/>
    <property type="match status" value="1"/>
</dbReference>
<protein>
    <submittedName>
        <fullName evidence="3">CAP domain-containing protein</fullName>
    </submittedName>
</protein>
<evidence type="ECO:0000313" key="4">
    <source>
        <dbReference type="Proteomes" id="UP000428330"/>
    </source>
</evidence>
<dbReference type="Pfam" id="PF00188">
    <property type="entry name" value="CAP"/>
    <property type="match status" value="1"/>
</dbReference>
<dbReference type="PANTHER" id="PTHR31157">
    <property type="entry name" value="SCP DOMAIN-CONTAINING PROTEIN"/>
    <property type="match status" value="1"/>
</dbReference>
<name>A0A6I6ISG4_9RHOB</name>
<dbReference type="KEGG" id="rom:EI983_11340"/>
<dbReference type="InterPro" id="IPR035940">
    <property type="entry name" value="CAP_sf"/>
</dbReference>
<dbReference type="Gene3D" id="3.40.33.10">
    <property type="entry name" value="CAP"/>
    <property type="match status" value="1"/>
</dbReference>
<dbReference type="InterPro" id="IPR014044">
    <property type="entry name" value="CAP_dom"/>
</dbReference>
<feature type="domain" description="SCP" evidence="2">
    <location>
        <begin position="94"/>
        <end position="192"/>
    </location>
</feature>
<keyword evidence="4" id="KW-1185">Reference proteome</keyword>
<dbReference type="EMBL" id="CP034348">
    <property type="protein sequence ID" value="QGX98833.1"/>
    <property type="molecule type" value="Genomic_DNA"/>
</dbReference>
<evidence type="ECO:0000313" key="3">
    <source>
        <dbReference type="EMBL" id="QGX98833.1"/>
    </source>
</evidence>
<dbReference type="Proteomes" id="UP000428330">
    <property type="component" value="Chromosome"/>
</dbReference>
<proteinExistence type="predicted"/>
<accession>A0A6I6ISG4</accession>
<dbReference type="PANTHER" id="PTHR31157:SF1">
    <property type="entry name" value="SCP DOMAIN-CONTAINING PROTEIN"/>
    <property type="match status" value="1"/>
</dbReference>
<reference evidence="4" key="1">
    <citation type="submission" date="2018-12" db="EMBL/GenBank/DDBJ databases">
        <title>Complete genome sequence of Roseovarius sp. MME-070.</title>
        <authorList>
            <person name="Nam Y.-D."/>
            <person name="Kang J."/>
            <person name="Chung W.-H."/>
            <person name="Park Y.S."/>
        </authorList>
    </citation>
    <scope>NUCLEOTIDE SEQUENCE [LARGE SCALE GENOMIC DNA]</scope>
    <source>
        <strain evidence="4">MME-070</strain>
    </source>
</reference>